<evidence type="ECO:0000256" key="2">
    <source>
        <dbReference type="ARBA" id="ARBA00022723"/>
    </source>
</evidence>
<name>A0ABY1QBE5_9BURK</name>
<feature type="domain" description="Cytochrome c" evidence="5">
    <location>
        <begin position="82"/>
        <end position="168"/>
    </location>
</feature>
<dbReference type="SUPFAM" id="SSF46626">
    <property type="entry name" value="Cytochrome c"/>
    <property type="match status" value="1"/>
</dbReference>
<reference evidence="6 7" key="1">
    <citation type="submission" date="2017-05" db="EMBL/GenBank/DDBJ databases">
        <authorList>
            <person name="Varghese N."/>
            <person name="Submissions S."/>
        </authorList>
    </citation>
    <scope>NUCLEOTIDE SEQUENCE [LARGE SCALE GENOMIC DNA]</scope>
    <source>
        <strain evidence="6 7">DSM 26001</strain>
    </source>
</reference>
<accession>A0ABY1QBE5</accession>
<evidence type="ECO:0000256" key="3">
    <source>
        <dbReference type="ARBA" id="ARBA00023004"/>
    </source>
</evidence>
<keyword evidence="2 4" id="KW-0479">Metal-binding</keyword>
<evidence type="ECO:0000256" key="1">
    <source>
        <dbReference type="ARBA" id="ARBA00022617"/>
    </source>
</evidence>
<dbReference type="InterPro" id="IPR036909">
    <property type="entry name" value="Cyt_c-like_dom_sf"/>
</dbReference>
<gene>
    <name evidence="6" type="ORF">SAMN06295970_109123</name>
</gene>
<sequence length="183" mass="20132">MLDARMRPDNKRLVLTTVAATLAASAALAAAAGALFLFSGWYSIGATVQHWQPVYTVLERGMHYSVRHHAADIRPPDLADTRMLQRGAALYRDHCLQCHGGPGAPQAGIGKSMQPIPGPLVDAGRRWKPQELYWITRHGIKMSGMPAWEFRMPEDDLWAVVAFLGKLPALSSKEFALAMEEGK</sequence>
<evidence type="ECO:0000259" key="5">
    <source>
        <dbReference type="PROSITE" id="PS51007"/>
    </source>
</evidence>
<organism evidence="6 7">
    <name type="scientific">Noviherbaspirillum suwonense</name>
    <dbReference type="NCBI Taxonomy" id="1224511"/>
    <lineage>
        <taxon>Bacteria</taxon>
        <taxon>Pseudomonadati</taxon>
        <taxon>Pseudomonadota</taxon>
        <taxon>Betaproteobacteria</taxon>
        <taxon>Burkholderiales</taxon>
        <taxon>Oxalobacteraceae</taxon>
        <taxon>Noviherbaspirillum</taxon>
    </lineage>
</organism>
<dbReference type="PROSITE" id="PS51007">
    <property type="entry name" value="CYTC"/>
    <property type="match status" value="1"/>
</dbReference>
<dbReference type="Gene3D" id="1.10.760.10">
    <property type="entry name" value="Cytochrome c-like domain"/>
    <property type="match status" value="1"/>
</dbReference>
<dbReference type="Proteomes" id="UP001158049">
    <property type="component" value="Unassembled WGS sequence"/>
</dbReference>
<dbReference type="EMBL" id="FXUL01000009">
    <property type="protein sequence ID" value="SMP63699.1"/>
    <property type="molecule type" value="Genomic_DNA"/>
</dbReference>
<comment type="caution">
    <text evidence="6">The sequence shown here is derived from an EMBL/GenBank/DDBJ whole genome shotgun (WGS) entry which is preliminary data.</text>
</comment>
<evidence type="ECO:0000256" key="4">
    <source>
        <dbReference type="PROSITE-ProRule" id="PRU00433"/>
    </source>
</evidence>
<dbReference type="InterPro" id="IPR009056">
    <property type="entry name" value="Cyt_c-like_dom"/>
</dbReference>
<protein>
    <submittedName>
        <fullName evidence="6">Cytochrome C oxidase, cbb3-type, subunit III</fullName>
    </submittedName>
</protein>
<dbReference type="Pfam" id="PF13442">
    <property type="entry name" value="Cytochrome_CBB3"/>
    <property type="match status" value="1"/>
</dbReference>
<proteinExistence type="predicted"/>
<keyword evidence="7" id="KW-1185">Reference proteome</keyword>
<keyword evidence="3 4" id="KW-0408">Iron</keyword>
<evidence type="ECO:0000313" key="7">
    <source>
        <dbReference type="Proteomes" id="UP001158049"/>
    </source>
</evidence>
<evidence type="ECO:0000313" key="6">
    <source>
        <dbReference type="EMBL" id="SMP63699.1"/>
    </source>
</evidence>
<keyword evidence="1 4" id="KW-0349">Heme</keyword>